<feature type="compositionally biased region" description="Basic and acidic residues" evidence="2">
    <location>
        <begin position="484"/>
        <end position="498"/>
    </location>
</feature>
<dbReference type="InterPro" id="IPR050944">
    <property type="entry name" value="FAM83"/>
</dbReference>
<sequence>MPNSQEESLDEDVVFLPVSESSPQFIYCEKERRAVERLLSSGPEAFYSSIGTELPGCFLSPEEVCQISSWAQDYRFKPPLEATQSSTPLEDFSSTYFPPNSDIPTPDLELGWPEKDPWPVKGNVTVHTNPPAEGDPPIREIIRRHLQQASKVIAIVTDRLTDCAVIGDLHSAASRGVAIYIILNERSIQETFMLKKLRHPNMRVRVIGGKTFCSRMGRMVAGEMKVNFLLLDLKTVVHGSYSLTWTDAHLHRQMITVLNGPVVDSFDQEFRILFAASLPVPDTCTMAGSPTEVSQQMKNITDLRFHKHLPLELEISSPPSPPFDAHLDWEAMGVIHIDACIPDTPLGHPEETALTQSPVQKTTLFDKIPPVLENSAESRNQFIKLKQVKGNTSPVTNYVPDKPAAFKLVSSLLMRHREFCACNCLMFQLIVFGIIFHHFLSFSNAPPLLNNMTAPEKNKREEAFTVKNLARRRSLEKNIHLEDRLTKRSEERPVEQNHSKKLLSPTRRERSKAILEEELSMYENCQIMESAWSSRKPLILKLPQSESFSSLNDMMKRIQPQESSLGQLHGGSRGAVSELSRSMMDLSVHKPDKSPIPVPRFQASCFNPDALTSTIALMKKRNEDLKPSLYRTPKTFVPRERPRSSTYGLDWRRPLLERPEDLKMGVKK</sequence>
<proteinExistence type="inferred from homology"/>
<dbReference type="AlphaFoldDB" id="A0A674MJQ9"/>
<evidence type="ECO:0000256" key="2">
    <source>
        <dbReference type="SAM" id="MobiDB-lite"/>
    </source>
</evidence>
<protein>
    <submittedName>
        <fullName evidence="4">Family with sequence similarity 83 member E</fullName>
    </submittedName>
</protein>
<reference evidence="4 5" key="1">
    <citation type="journal article" date="2011" name="Genome Biol. Evol.">
        <title>Integration of the genetic map and genome assembly of fugu facilitates insights into distinct features of genome evolution in teleosts and mammals.</title>
        <authorList>
            <person name="Kai W."/>
            <person name="Kikuchi K."/>
            <person name="Tohari S."/>
            <person name="Chew A.K."/>
            <person name="Tay A."/>
            <person name="Fujiwara A."/>
            <person name="Hosoya S."/>
            <person name="Suetake H."/>
            <person name="Naruse K."/>
            <person name="Brenner S."/>
            <person name="Suzuki Y."/>
            <person name="Venkatesh B."/>
        </authorList>
    </citation>
    <scope>NUCLEOTIDE SEQUENCE [LARGE SCALE GENOMIC DNA]</scope>
</reference>
<feature type="region of interest" description="Disordered" evidence="2">
    <location>
        <begin position="484"/>
        <end position="508"/>
    </location>
</feature>
<feature type="domain" description="Scaffolding anchor of CK1" evidence="3">
    <location>
        <begin position="17"/>
        <end position="278"/>
    </location>
</feature>
<dbReference type="GO" id="GO:0019901">
    <property type="term" value="F:protein kinase binding"/>
    <property type="evidence" value="ECO:0007669"/>
    <property type="project" value="TreeGrafter"/>
</dbReference>
<reference evidence="4" key="3">
    <citation type="submission" date="2025-09" db="UniProtKB">
        <authorList>
            <consortium name="Ensembl"/>
        </authorList>
    </citation>
    <scope>IDENTIFICATION</scope>
</reference>
<accession>A0A674MJQ9</accession>
<dbReference type="Proteomes" id="UP000005226">
    <property type="component" value="Chromosome 19"/>
</dbReference>
<dbReference type="PANTHER" id="PTHR16181:SF29">
    <property type="entry name" value="PROTEIN FAM83A-RELATED"/>
    <property type="match status" value="1"/>
</dbReference>
<dbReference type="Pfam" id="PF07894">
    <property type="entry name" value="SACK1"/>
    <property type="match status" value="1"/>
</dbReference>
<dbReference type="GeneTree" id="ENSGT00940000164021"/>
<dbReference type="Ensembl" id="ENSTRUT00000085873.1">
    <property type="protein sequence ID" value="ENSTRUP00000061245.1"/>
    <property type="gene ID" value="ENSTRUG00000020144.2"/>
</dbReference>
<name>A0A674MJQ9_TAKRU</name>
<comment type="similarity">
    <text evidence="1">Belongs to the FAM83 family.</text>
</comment>
<gene>
    <name evidence="4" type="primary">fam83e</name>
</gene>
<reference evidence="4" key="2">
    <citation type="submission" date="2025-08" db="UniProtKB">
        <authorList>
            <consortium name="Ensembl"/>
        </authorList>
    </citation>
    <scope>IDENTIFICATION</scope>
</reference>
<dbReference type="SUPFAM" id="SSF56024">
    <property type="entry name" value="Phospholipase D/nuclease"/>
    <property type="match status" value="1"/>
</dbReference>
<dbReference type="OMA" id="FLDWEAM"/>
<evidence type="ECO:0000259" key="3">
    <source>
        <dbReference type="Pfam" id="PF07894"/>
    </source>
</evidence>
<keyword evidence="5" id="KW-1185">Reference proteome</keyword>
<dbReference type="PANTHER" id="PTHR16181">
    <property type="entry name" value="PROTEIN FAM83A-RELATED"/>
    <property type="match status" value="1"/>
</dbReference>
<evidence type="ECO:0000256" key="1">
    <source>
        <dbReference type="ARBA" id="ARBA00006937"/>
    </source>
</evidence>
<evidence type="ECO:0000313" key="4">
    <source>
        <dbReference type="Ensembl" id="ENSTRUP00000061245.1"/>
    </source>
</evidence>
<organism evidence="4 5">
    <name type="scientific">Takifugu rubripes</name>
    <name type="common">Japanese pufferfish</name>
    <name type="synonym">Fugu rubripes</name>
    <dbReference type="NCBI Taxonomy" id="31033"/>
    <lineage>
        <taxon>Eukaryota</taxon>
        <taxon>Metazoa</taxon>
        <taxon>Chordata</taxon>
        <taxon>Craniata</taxon>
        <taxon>Vertebrata</taxon>
        <taxon>Euteleostomi</taxon>
        <taxon>Actinopterygii</taxon>
        <taxon>Neopterygii</taxon>
        <taxon>Teleostei</taxon>
        <taxon>Neoteleostei</taxon>
        <taxon>Acanthomorphata</taxon>
        <taxon>Eupercaria</taxon>
        <taxon>Tetraodontiformes</taxon>
        <taxon>Tetradontoidea</taxon>
        <taxon>Tetraodontidae</taxon>
        <taxon>Takifugu</taxon>
    </lineage>
</organism>
<evidence type="ECO:0000313" key="5">
    <source>
        <dbReference type="Proteomes" id="UP000005226"/>
    </source>
</evidence>
<dbReference type="GO" id="GO:0007165">
    <property type="term" value="P:signal transduction"/>
    <property type="evidence" value="ECO:0007669"/>
    <property type="project" value="TreeGrafter"/>
</dbReference>
<dbReference type="InParanoid" id="A0A674MJQ9"/>
<dbReference type="FunCoup" id="A0A674MJQ9">
    <property type="interactions" value="1"/>
</dbReference>
<dbReference type="InterPro" id="IPR012461">
    <property type="entry name" value="SACK1"/>
</dbReference>
<dbReference type="Gene3D" id="3.30.870.10">
    <property type="entry name" value="Endonuclease Chain A"/>
    <property type="match status" value="1"/>
</dbReference>